<evidence type="ECO:0000256" key="3">
    <source>
        <dbReference type="ARBA" id="ARBA00022729"/>
    </source>
</evidence>
<dbReference type="STRING" id="64571.A0A1Y2GYE1"/>
<dbReference type="InterPro" id="IPR005052">
    <property type="entry name" value="Lectin_leg"/>
</dbReference>
<feature type="signal peptide" evidence="6">
    <location>
        <begin position="1"/>
        <end position="22"/>
    </location>
</feature>
<organism evidence="8 9">
    <name type="scientific">Lobosporangium transversale</name>
    <dbReference type="NCBI Taxonomy" id="64571"/>
    <lineage>
        <taxon>Eukaryota</taxon>
        <taxon>Fungi</taxon>
        <taxon>Fungi incertae sedis</taxon>
        <taxon>Mucoromycota</taxon>
        <taxon>Mortierellomycotina</taxon>
        <taxon>Mortierellomycetes</taxon>
        <taxon>Mortierellales</taxon>
        <taxon>Mortierellaceae</taxon>
        <taxon>Lobosporangium</taxon>
    </lineage>
</organism>
<dbReference type="SUPFAM" id="SSF49899">
    <property type="entry name" value="Concanavalin A-like lectins/glucanases"/>
    <property type="match status" value="1"/>
</dbReference>
<dbReference type="RefSeq" id="XP_021885036.1">
    <property type="nucleotide sequence ID" value="XM_022020546.1"/>
</dbReference>
<comment type="caution">
    <text evidence="8">The sequence shown here is derived from an EMBL/GenBank/DDBJ whole genome shotgun (WGS) entry which is preliminary data.</text>
</comment>
<evidence type="ECO:0000259" key="7">
    <source>
        <dbReference type="PROSITE" id="PS51328"/>
    </source>
</evidence>
<dbReference type="GO" id="GO:0006888">
    <property type="term" value="P:endoplasmic reticulum to Golgi vesicle-mediated transport"/>
    <property type="evidence" value="ECO:0007669"/>
    <property type="project" value="TreeGrafter"/>
</dbReference>
<dbReference type="GO" id="GO:0030134">
    <property type="term" value="C:COPII-coated ER to Golgi transport vesicle"/>
    <property type="evidence" value="ECO:0007669"/>
    <property type="project" value="TreeGrafter"/>
</dbReference>
<keyword evidence="4" id="KW-1133">Transmembrane helix</keyword>
<sequence>MKSASILLIPIVFLSTIVLAAGDSNETPHSKAFETVQPAQNRRYDYKQSMKKPFMYNGAIPFWEHHGNSFVALEFVRLAPSVPGLHGSVWRSTPNEHKEWEVEFSFKAHGQHSQGGRGLAFWYTQDYATEGSIFGNKDKWKGIGIFLDTNDVANQRLTPVVYGLLNDGTKAFPSRPIANSIGGCFRDYKNSPGPVVVRVSYVGKKLRVALDSFGRGTRMIDCFEVEDVDLPTGYHFGFSSSESGASDDHDLYSFEVYEVNPAPKTEKYLRPHEAEVIKKSGEIKIDEEDKRIFEDAQVAAAVSDTQFRIIESLNSIHNKLESLGAPVQPPESTTKNLAEINAKIQAMTSSLHTMEGVVEGLVKHVMSQGGVSTVPDITKVLKDELKNLNAKMEDIDVSVALSLIRPFIYIYKTALTLAMLCIHDVHLIVSSII</sequence>
<dbReference type="EMBL" id="MCFF01000004">
    <property type="protein sequence ID" value="ORZ27309.1"/>
    <property type="molecule type" value="Genomic_DNA"/>
</dbReference>
<feature type="domain" description="L-type lectin-like" evidence="7">
    <location>
        <begin position="42"/>
        <end position="259"/>
    </location>
</feature>
<dbReference type="GO" id="GO:0005537">
    <property type="term" value="F:D-mannose binding"/>
    <property type="evidence" value="ECO:0007669"/>
    <property type="project" value="TreeGrafter"/>
</dbReference>
<dbReference type="Gene3D" id="2.60.120.200">
    <property type="match status" value="1"/>
</dbReference>
<evidence type="ECO:0000256" key="6">
    <source>
        <dbReference type="SAM" id="SignalP"/>
    </source>
</evidence>
<comment type="subcellular location">
    <subcellularLocation>
        <location evidence="1">Membrane</location>
        <topology evidence="1">Single-pass type I membrane protein</topology>
    </subcellularLocation>
</comment>
<protein>
    <submittedName>
        <fullName evidence="8">Legume-like lectin family-domain-containing protein</fullName>
    </submittedName>
</protein>
<dbReference type="Pfam" id="PF03388">
    <property type="entry name" value="Lectin_leg-like"/>
    <property type="match status" value="1"/>
</dbReference>
<evidence type="ECO:0000256" key="1">
    <source>
        <dbReference type="ARBA" id="ARBA00004479"/>
    </source>
</evidence>
<dbReference type="GO" id="GO:0005793">
    <property type="term" value="C:endoplasmic reticulum-Golgi intermediate compartment"/>
    <property type="evidence" value="ECO:0007669"/>
    <property type="project" value="TreeGrafter"/>
</dbReference>
<dbReference type="PANTHER" id="PTHR12223:SF28">
    <property type="entry name" value="LECTIN, MANNOSE BINDING 1 LIKE"/>
    <property type="match status" value="1"/>
</dbReference>
<dbReference type="PANTHER" id="PTHR12223">
    <property type="entry name" value="VESICULAR MANNOSE-BINDING LECTIN"/>
    <property type="match status" value="1"/>
</dbReference>
<dbReference type="GeneID" id="33562390"/>
<evidence type="ECO:0000256" key="4">
    <source>
        <dbReference type="ARBA" id="ARBA00022989"/>
    </source>
</evidence>
<dbReference type="AlphaFoldDB" id="A0A1Y2GYE1"/>
<dbReference type="Proteomes" id="UP000193648">
    <property type="component" value="Unassembled WGS sequence"/>
</dbReference>
<dbReference type="PROSITE" id="PS51328">
    <property type="entry name" value="L_LECTIN_LIKE"/>
    <property type="match status" value="1"/>
</dbReference>
<dbReference type="InterPro" id="IPR013320">
    <property type="entry name" value="ConA-like_dom_sf"/>
</dbReference>
<evidence type="ECO:0000256" key="5">
    <source>
        <dbReference type="ARBA" id="ARBA00023136"/>
    </source>
</evidence>
<dbReference type="InterPro" id="IPR051136">
    <property type="entry name" value="Intracellular_Lectin-GPT"/>
</dbReference>
<keyword evidence="2" id="KW-0812">Transmembrane</keyword>
<dbReference type="OrthoDB" id="10265193at2759"/>
<dbReference type="GO" id="GO:0000139">
    <property type="term" value="C:Golgi membrane"/>
    <property type="evidence" value="ECO:0007669"/>
    <property type="project" value="TreeGrafter"/>
</dbReference>
<evidence type="ECO:0000313" key="8">
    <source>
        <dbReference type="EMBL" id="ORZ27309.1"/>
    </source>
</evidence>
<keyword evidence="9" id="KW-1185">Reference proteome</keyword>
<feature type="chain" id="PRO_5013005659" evidence="6">
    <location>
        <begin position="23"/>
        <end position="433"/>
    </location>
</feature>
<name>A0A1Y2GYE1_9FUNG</name>
<dbReference type="FunCoup" id="A0A1Y2GYE1">
    <property type="interactions" value="62"/>
</dbReference>
<dbReference type="InParanoid" id="A0A1Y2GYE1"/>
<keyword evidence="3 6" id="KW-0732">Signal</keyword>
<keyword evidence="8" id="KW-0430">Lectin</keyword>
<reference evidence="8 9" key="1">
    <citation type="submission" date="2016-07" db="EMBL/GenBank/DDBJ databases">
        <title>Pervasive Adenine N6-methylation of Active Genes in Fungi.</title>
        <authorList>
            <consortium name="DOE Joint Genome Institute"/>
            <person name="Mondo S.J."/>
            <person name="Dannebaum R.O."/>
            <person name="Kuo R.C."/>
            <person name="Labutti K."/>
            <person name="Haridas S."/>
            <person name="Kuo A."/>
            <person name="Salamov A."/>
            <person name="Ahrendt S.R."/>
            <person name="Lipzen A."/>
            <person name="Sullivan W."/>
            <person name="Andreopoulos W.B."/>
            <person name="Clum A."/>
            <person name="Lindquist E."/>
            <person name="Daum C."/>
            <person name="Ramamoorthy G.K."/>
            <person name="Gryganskyi A."/>
            <person name="Culley D."/>
            <person name="Magnuson J.K."/>
            <person name="James T.Y."/>
            <person name="O'Malley M.A."/>
            <person name="Stajich J.E."/>
            <person name="Spatafora J.W."/>
            <person name="Visel A."/>
            <person name="Grigoriev I.V."/>
        </authorList>
    </citation>
    <scope>NUCLEOTIDE SEQUENCE [LARGE SCALE GENOMIC DNA]</scope>
    <source>
        <strain evidence="8 9">NRRL 3116</strain>
    </source>
</reference>
<evidence type="ECO:0000313" key="9">
    <source>
        <dbReference type="Proteomes" id="UP000193648"/>
    </source>
</evidence>
<keyword evidence="5" id="KW-0472">Membrane</keyword>
<proteinExistence type="predicted"/>
<accession>A0A1Y2GYE1</accession>
<evidence type="ECO:0000256" key="2">
    <source>
        <dbReference type="ARBA" id="ARBA00022692"/>
    </source>
</evidence>
<gene>
    <name evidence="8" type="ORF">BCR41DRAFT_299989</name>
</gene>
<dbReference type="GO" id="GO:0005789">
    <property type="term" value="C:endoplasmic reticulum membrane"/>
    <property type="evidence" value="ECO:0007669"/>
    <property type="project" value="TreeGrafter"/>
</dbReference>